<dbReference type="Pfam" id="PF03975">
    <property type="entry name" value="CheD"/>
    <property type="match status" value="1"/>
</dbReference>
<dbReference type="EC" id="3.5.1.44" evidence="3"/>
<dbReference type="GO" id="GO:0006935">
    <property type="term" value="P:chemotaxis"/>
    <property type="evidence" value="ECO:0007669"/>
    <property type="project" value="UniProtKB-UniRule"/>
</dbReference>
<dbReference type="PANTHER" id="PTHR35147">
    <property type="entry name" value="CHEMORECEPTOR GLUTAMINE DEAMIDASE CHED-RELATED"/>
    <property type="match status" value="1"/>
</dbReference>
<name>A0A6F8VI00_9PROT</name>
<dbReference type="GO" id="GO:0050568">
    <property type="term" value="F:protein-glutamine glutaminase activity"/>
    <property type="evidence" value="ECO:0007669"/>
    <property type="project" value="UniProtKB-UniRule"/>
</dbReference>
<dbReference type="InterPro" id="IPR011324">
    <property type="entry name" value="Cytotoxic_necrot_fac-like_cat"/>
</dbReference>
<dbReference type="InterPro" id="IPR005659">
    <property type="entry name" value="Chemorcpt_Glu_NH3ase_CheD"/>
</dbReference>
<protein>
    <recommendedName>
        <fullName evidence="3">Probable chemoreceptor glutamine deamidase CheD</fullName>
        <ecNumber evidence="3">3.5.1.44</ecNumber>
    </recommendedName>
</protein>
<dbReference type="CDD" id="cd16352">
    <property type="entry name" value="CheD"/>
    <property type="match status" value="1"/>
</dbReference>
<comment type="similarity">
    <text evidence="3">Belongs to the CheD family.</text>
</comment>
<dbReference type="SUPFAM" id="SSF64438">
    <property type="entry name" value="CNF1/YfiH-like putative cysteine hydrolases"/>
    <property type="match status" value="1"/>
</dbReference>
<gene>
    <name evidence="3 4" type="primary">cheD</name>
    <name evidence="4" type="ORF">SKTS_35420</name>
</gene>
<keyword evidence="4" id="KW-0675">Receptor</keyword>
<proteinExistence type="inferred from homology"/>
<keyword evidence="5" id="KW-1185">Reference proteome</keyword>
<evidence type="ECO:0000256" key="2">
    <source>
        <dbReference type="ARBA" id="ARBA00022801"/>
    </source>
</evidence>
<dbReference type="EMBL" id="AP022853">
    <property type="protein sequence ID" value="BCB28656.1"/>
    <property type="molecule type" value="Genomic_DNA"/>
</dbReference>
<accession>A0A6F8VI00</accession>
<evidence type="ECO:0000256" key="1">
    <source>
        <dbReference type="ARBA" id="ARBA00022500"/>
    </source>
</evidence>
<sequence length="184" mass="20574">MKKMPHPHAMDIFLQPGDFYFGDKSIRIRTILGSCISITMWHPQRIIGGMCHYMLPSRGVSAGKQLDGRYADEALQMFMHEIRAAGTWPDEYQVKLFGGGNMFRHIGKEEAVQQGTKSNGGACRDVPCRNRQIAYKLLQHYGFSLTAEHLGGSGHRQLMFDIASGHAWVRHNALVKKNTVGASS</sequence>
<comment type="function">
    <text evidence="3">Probably deamidates glutamine residues to glutamate on methyl-accepting chemotaxis receptors (MCPs), playing an important role in chemotaxis.</text>
</comment>
<evidence type="ECO:0000313" key="4">
    <source>
        <dbReference type="EMBL" id="BCB28656.1"/>
    </source>
</evidence>
<organism evidence="4 5">
    <name type="scientific">Sulfurimicrobium lacus</name>
    <dbReference type="NCBI Taxonomy" id="2715678"/>
    <lineage>
        <taxon>Bacteria</taxon>
        <taxon>Pseudomonadati</taxon>
        <taxon>Pseudomonadota</taxon>
        <taxon>Betaproteobacteria</taxon>
        <taxon>Nitrosomonadales</taxon>
        <taxon>Sulfuricellaceae</taxon>
        <taxon>Sulfurimicrobium</taxon>
    </lineage>
</organism>
<dbReference type="RefSeq" id="WP_244617389.1">
    <property type="nucleotide sequence ID" value="NZ_AP022853.1"/>
</dbReference>
<evidence type="ECO:0000256" key="3">
    <source>
        <dbReference type="HAMAP-Rule" id="MF_01440"/>
    </source>
</evidence>
<reference evidence="5" key="1">
    <citation type="submission" date="2020-03" db="EMBL/GenBank/DDBJ databases">
        <title>Complete genome sequence of sulfur-oxidizing bacterium skT11.</title>
        <authorList>
            <person name="Kanda M."/>
            <person name="Kojima H."/>
            <person name="Fukui M."/>
        </authorList>
    </citation>
    <scope>NUCLEOTIDE SEQUENCE [LARGE SCALE GENOMIC DNA]</scope>
    <source>
        <strain evidence="5">skT11</strain>
    </source>
</reference>
<dbReference type="Proteomes" id="UP000502260">
    <property type="component" value="Chromosome"/>
</dbReference>
<dbReference type="KEGG" id="slac:SKTS_35420"/>
<dbReference type="InterPro" id="IPR038592">
    <property type="entry name" value="CheD-like_sf"/>
</dbReference>
<dbReference type="Gene3D" id="3.30.1330.200">
    <property type="match status" value="1"/>
</dbReference>
<evidence type="ECO:0000313" key="5">
    <source>
        <dbReference type="Proteomes" id="UP000502260"/>
    </source>
</evidence>
<dbReference type="AlphaFoldDB" id="A0A6F8VI00"/>
<dbReference type="PANTHER" id="PTHR35147:SF3">
    <property type="entry name" value="CHEMORECEPTOR GLUTAMINE DEAMIDASE CHED 1-RELATED"/>
    <property type="match status" value="1"/>
</dbReference>
<keyword evidence="2 3" id="KW-0378">Hydrolase</keyword>
<keyword evidence="1 3" id="KW-0145">Chemotaxis</keyword>
<comment type="catalytic activity">
    <reaction evidence="3">
        <text>L-glutaminyl-[protein] + H2O = L-glutamyl-[protein] + NH4(+)</text>
        <dbReference type="Rhea" id="RHEA:16441"/>
        <dbReference type="Rhea" id="RHEA-COMP:10207"/>
        <dbReference type="Rhea" id="RHEA-COMP:10208"/>
        <dbReference type="ChEBI" id="CHEBI:15377"/>
        <dbReference type="ChEBI" id="CHEBI:28938"/>
        <dbReference type="ChEBI" id="CHEBI:29973"/>
        <dbReference type="ChEBI" id="CHEBI:30011"/>
        <dbReference type="EC" id="3.5.1.44"/>
    </reaction>
</comment>
<dbReference type="HAMAP" id="MF_01440">
    <property type="entry name" value="CheD"/>
    <property type="match status" value="1"/>
</dbReference>